<gene>
    <name evidence="1" type="ORF">H4687_006028</name>
</gene>
<dbReference type="Proteomes" id="UP000629287">
    <property type="component" value="Unassembled WGS sequence"/>
</dbReference>
<evidence type="ECO:0000313" key="1">
    <source>
        <dbReference type="EMBL" id="MBE1599899.1"/>
    </source>
</evidence>
<protein>
    <submittedName>
        <fullName evidence="1">Uncharacterized protein</fullName>
    </submittedName>
</protein>
<dbReference type="OrthoDB" id="9930834at2"/>
<dbReference type="EMBL" id="JADBGF010000001">
    <property type="protein sequence ID" value="MBE1599899.1"/>
    <property type="molecule type" value="Genomic_DNA"/>
</dbReference>
<reference evidence="1 2" key="1">
    <citation type="submission" date="2020-10" db="EMBL/GenBank/DDBJ databases">
        <title>Sequencing the genomes of 1000 actinobacteria strains.</title>
        <authorList>
            <person name="Klenk H.-P."/>
        </authorList>
    </citation>
    <scope>NUCLEOTIDE SEQUENCE [LARGE SCALE GENOMIC DNA]</scope>
    <source>
        <strain evidence="1 2">DSM 41803</strain>
    </source>
</reference>
<proteinExistence type="predicted"/>
<name>A0A8I0TTM5_9ACTN</name>
<evidence type="ECO:0000313" key="2">
    <source>
        <dbReference type="Proteomes" id="UP000629287"/>
    </source>
</evidence>
<organism evidence="1 2">
    <name type="scientific">Streptomyces stelliscabiei</name>
    <dbReference type="NCBI Taxonomy" id="146820"/>
    <lineage>
        <taxon>Bacteria</taxon>
        <taxon>Bacillati</taxon>
        <taxon>Actinomycetota</taxon>
        <taxon>Actinomycetes</taxon>
        <taxon>Kitasatosporales</taxon>
        <taxon>Streptomycetaceae</taxon>
        <taxon>Streptomyces</taxon>
    </lineage>
</organism>
<comment type="caution">
    <text evidence="1">The sequence shown here is derived from an EMBL/GenBank/DDBJ whole genome shotgun (WGS) entry which is preliminary data.</text>
</comment>
<accession>A0A8I0TTM5</accession>
<dbReference type="GeneID" id="86830564"/>
<keyword evidence="2" id="KW-1185">Reference proteome</keyword>
<dbReference type="AlphaFoldDB" id="A0A8I0TTM5"/>
<dbReference type="RefSeq" id="WP_046918700.1">
    <property type="nucleotide sequence ID" value="NZ_JADBGF010000001.1"/>
</dbReference>
<sequence>MTHALDQTTADTVFAAARTARFTATNLGQMATVPVDGYDYRVIVTPAYRAYTDCRGGWGATEYTFASATPAQDRAIRAALALQAAPATTPHSRPHTPRRSAP</sequence>